<gene>
    <name evidence="5" type="ORF">QBC41DRAFT_247800</name>
</gene>
<dbReference type="PANTHER" id="PTHR42774">
    <property type="entry name" value="PHOSPHOTRANSFERASE SYSTEM TRANSPORT PROTEIN"/>
    <property type="match status" value="1"/>
</dbReference>
<dbReference type="Pfam" id="PF00294">
    <property type="entry name" value="PfkB"/>
    <property type="match status" value="1"/>
</dbReference>
<proteinExistence type="predicted"/>
<evidence type="ECO:0000313" key="6">
    <source>
        <dbReference type="Proteomes" id="UP001174997"/>
    </source>
</evidence>
<evidence type="ECO:0000313" key="5">
    <source>
        <dbReference type="EMBL" id="KAK0670486.1"/>
    </source>
</evidence>
<dbReference type="EMBL" id="JAULSY010000031">
    <property type="protein sequence ID" value="KAK0670486.1"/>
    <property type="molecule type" value="Genomic_DNA"/>
</dbReference>
<dbReference type="Proteomes" id="UP001174997">
    <property type="component" value="Unassembled WGS sequence"/>
</dbReference>
<protein>
    <submittedName>
        <fullName evidence="5">Ribokinase-like protein</fullName>
    </submittedName>
</protein>
<reference evidence="5" key="1">
    <citation type="submission" date="2023-06" db="EMBL/GenBank/DDBJ databases">
        <title>Genome-scale phylogeny and comparative genomics of the fungal order Sordariales.</title>
        <authorList>
            <consortium name="Lawrence Berkeley National Laboratory"/>
            <person name="Hensen N."/>
            <person name="Bonometti L."/>
            <person name="Westerberg I."/>
            <person name="Brannstrom I.O."/>
            <person name="Guillou S."/>
            <person name="Cros-Aarteil S."/>
            <person name="Calhoun S."/>
            <person name="Haridas S."/>
            <person name="Kuo A."/>
            <person name="Mondo S."/>
            <person name="Pangilinan J."/>
            <person name="Riley R."/>
            <person name="Labutti K."/>
            <person name="Andreopoulos B."/>
            <person name="Lipzen A."/>
            <person name="Chen C."/>
            <person name="Yanf M."/>
            <person name="Daum C."/>
            <person name="Ng V."/>
            <person name="Clum A."/>
            <person name="Steindorff A."/>
            <person name="Ohm R."/>
            <person name="Martin F."/>
            <person name="Silar P."/>
            <person name="Natvig D."/>
            <person name="Lalanne C."/>
            <person name="Gautier V."/>
            <person name="Ament-Velasquez S.L."/>
            <person name="Kruys A."/>
            <person name="Hutchinson M.I."/>
            <person name="Powell A.J."/>
            <person name="Barry K."/>
            <person name="Miller A.N."/>
            <person name="Grigoriev I.V."/>
            <person name="Debuchy R."/>
            <person name="Gladieux P."/>
            <person name="Thoren M.H."/>
            <person name="Johannesson H."/>
        </authorList>
    </citation>
    <scope>NUCLEOTIDE SEQUENCE</scope>
    <source>
        <strain evidence="5">CBS 307.81</strain>
    </source>
</reference>
<dbReference type="GO" id="GO:0016301">
    <property type="term" value="F:kinase activity"/>
    <property type="evidence" value="ECO:0007669"/>
    <property type="project" value="UniProtKB-KW"/>
</dbReference>
<dbReference type="InterPro" id="IPR002173">
    <property type="entry name" value="Carboh/pur_kinase_PfkB_CS"/>
</dbReference>
<dbReference type="InterPro" id="IPR011611">
    <property type="entry name" value="PfkB_dom"/>
</dbReference>
<feature type="chain" id="PRO_5041367214" evidence="3">
    <location>
        <begin position="18"/>
        <end position="370"/>
    </location>
</feature>
<dbReference type="SUPFAM" id="SSF53613">
    <property type="entry name" value="Ribokinase-like"/>
    <property type="match status" value="1"/>
</dbReference>
<evidence type="ECO:0000256" key="3">
    <source>
        <dbReference type="SAM" id="SignalP"/>
    </source>
</evidence>
<dbReference type="InterPro" id="IPR029056">
    <property type="entry name" value="Ribokinase-like"/>
</dbReference>
<feature type="signal peptide" evidence="3">
    <location>
        <begin position="1"/>
        <end position="17"/>
    </location>
</feature>
<comment type="caution">
    <text evidence="5">The sequence shown here is derived from an EMBL/GenBank/DDBJ whole genome shotgun (WGS) entry which is preliminary data.</text>
</comment>
<dbReference type="InterPro" id="IPR052562">
    <property type="entry name" value="Ketohexokinase-related"/>
</dbReference>
<name>A0AA40DEA0_9PEZI</name>
<keyword evidence="3" id="KW-0732">Signal</keyword>
<evidence type="ECO:0000256" key="1">
    <source>
        <dbReference type="ARBA" id="ARBA00022679"/>
    </source>
</evidence>
<dbReference type="PANTHER" id="PTHR42774:SF3">
    <property type="entry name" value="KETOHEXOKINASE"/>
    <property type="match status" value="1"/>
</dbReference>
<evidence type="ECO:0000259" key="4">
    <source>
        <dbReference type="Pfam" id="PF00294"/>
    </source>
</evidence>
<dbReference type="PROSITE" id="PS00584">
    <property type="entry name" value="PFKB_KINASES_2"/>
    <property type="match status" value="1"/>
</dbReference>
<organism evidence="5 6">
    <name type="scientific">Cercophora samala</name>
    <dbReference type="NCBI Taxonomy" id="330535"/>
    <lineage>
        <taxon>Eukaryota</taxon>
        <taxon>Fungi</taxon>
        <taxon>Dikarya</taxon>
        <taxon>Ascomycota</taxon>
        <taxon>Pezizomycotina</taxon>
        <taxon>Sordariomycetes</taxon>
        <taxon>Sordariomycetidae</taxon>
        <taxon>Sordariales</taxon>
        <taxon>Lasiosphaeriaceae</taxon>
        <taxon>Cercophora</taxon>
    </lineage>
</organism>
<evidence type="ECO:0000256" key="2">
    <source>
        <dbReference type="ARBA" id="ARBA00022777"/>
    </source>
</evidence>
<accession>A0AA40DEA0</accession>
<dbReference type="AlphaFoldDB" id="A0AA40DEA0"/>
<keyword evidence="1" id="KW-0808">Transferase</keyword>
<keyword evidence="2" id="KW-0418">Kinase</keyword>
<keyword evidence="6" id="KW-1185">Reference proteome</keyword>
<dbReference type="Gene3D" id="3.40.1190.20">
    <property type="match status" value="1"/>
</dbReference>
<sequence length="370" mass="40377">MKHLVLIGACALDTILTVPTYPPEDAKQRASSLSVRRGGNCPNTLEVLHHLLSSSSPNQQDNNNNIKTHLISTLPSRSSPAITKIISSFGPGASKIDFSHCLHREGHTESVSSYIIRSLETGSRTVVNYNDLPEMTADEFETILDKLLLLSTSSNEDSKGEEDTWWFHFEGRIPETTLQCIRHIRRRTLKPTTTTTTISVECEKPNRPGLIELAAEADIVFYSSTWAESRGYHNPEACLRGEAPSSRASLMLCTWGANGAGMLIRNLGGDGENGEKEEEEDVYIHHSPATSSKDGKPIKVVDTIGAGDTFIAGVLYASLSSSSSSHMDADNNNNDDKAWSQKAKLAFAVELATRKVQAEGFAHLAAQQQP</sequence>
<feature type="domain" description="Carbohydrate kinase PfkB" evidence="4">
    <location>
        <begin position="296"/>
        <end position="325"/>
    </location>
</feature>